<dbReference type="AlphaFoldDB" id="A0AAV7HFQ5"/>
<dbReference type="EMBL" id="JAHXZJ010002982">
    <property type="protein sequence ID" value="KAH0535904.1"/>
    <property type="molecule type" value="Genomic_DNA"/>
</dbReference>
<sequence>MELIFASININVSLNTSNPKNGMSVKEITEKWPSINWKKLLKYFPQWQLPLTNDSIIFISNPDYIKNLETLVKKTLKRVLANFAVWKTIELLLIPITRSKTLLDIRNNFYKSLNVSITESNSNCYTPLKTAMPNILLSFYLRHYPLDKDALDKANQVIIDTRNKLVDTVNNSSNKLDNKTKDVIVEKLKSIEFIVELGIWTNINPNVNPCDNFYDFACGNFDNIPNDFVKNKQLSMIDEIFQSLVLMDGPMDIKSLVFLVPGIKENKLDSIFEIISKLGDWPALKGCSWNETDFNWSDFITKSKPIFSPLDHFIAFNSNLESKLELNILKIFGGNGISFINLKNSTTTINYYYYMVNVAKVFGADEIQAQSELMESLEFEKKLINLIIENNSSNHRDMTVKEMTEEWPTVNWIKLFNESTIPHTYFTNQSIVTIKNLDYLINLLQLLKETPKRVQANYAIWKTVEYWAPFVPSINLSQLELTYKKMNDPSYIHQIHNSVNNIQMQLPDLVYAIYLRYNLMDQKIRSRVHQIALDLKNTLLEIFNKTECIANFDIDKLWHHRTTPEESVDLISTLRIFNPFSNIAAYLLDHHALIELTKRILLNSTSESQHNLTKTAYQNYMVNIAKFFNAKEDAVVDLLDVLEFELKLMDAKENSPLPANISNNMMSLEEMNRTWPSVNWTRLFEWKLHPYVSPKELVHVENKNFITKFEKLMNETSKRVQANYAI</sequence>
<feature type="domain" description="Peptidase M13 N-terminal" evidence="3">
    <location>
        <begin position="263"/>
        <end position="547"/>
    </location>
</feature>
<dbReference type="InterPro" id="IPR008753">
    <property type="entry name" value="Peptidase_M13_N"/>
</dbReference>
<dbReference type="GO" id="GO:0005886">
    <property type="term" value="C:plasma membrane"/>
    <property type="evidence" value="ECO:0007669"/>
    <property type="project" value="UniProtKB-SubCell"/>
</dbReference>
<comment type="subcellular location">
    <subcellularLocation>
        <location evidence="1">Cell membrane</location>
        <topology evidence="1">Single-pass type II membrane protein</topology>
    </subcellularLocation>
</comment>
<dbReference type="PROSITE" id="PS51885">
    <property type="entry name" value="NEPRILYSIN"/>
    <property type="match status" value="1"/>
</dbReference>
<comment type="caution">
    <text evidence="4">The sequence shown here is derived from an EMBL/GenBank/DDBJ whole genome shotgun (WGS) entry which is preliminary data.</text>
</comment>
<evidence type="ECO:0000256" key="2">
    <source>
        <dbReference type="ARBA" id="ARBA00007357"/>
    </source>
</evidence>
<dbReference type="Proteomes" id="UP000826195">
    <property type="component" value="Unassembled WGS sequence"/>
</dbReference>
<evidence type="ECO:0000313" key="4">
    <source>
        <dbReference type="EMBL" id="KAH0535904.1"/>
    </source>
</evidence>
<dbReference type="InterPro" id="IPR024079">
    <property type="entry name" value="MetalloPept_cat_dom_sf"/>
</dbReference>
<dbReference type="Gene3D" id="3.40.390.10">
    <property type="entry name" value="Collagenase (Catalytic Domain)"/>
    <property type="match status" value="2"/>
</dbReference>
<accession>A0AAV7HFQ5</accession>
<name>A0AAV7HFQ5_COTGL</name>
<evidence type="ECO:0000313" key="5">
    <source>
        <dbReference type="Proteomes" id="UP000826195"/>
    </source>
</evidence>
<dbReference type="InterPro" id="IPR042089">
    <property type="entry name" value="Peptidase_M13_dom_2"/>
</dbReference>
<comment type="similarity">
    <text evidence="2">Belongs to the peptidase M13 family.</text>
</comment>
<feature type="domain" description="Peptidase M13 N-terminal" evidence="3">
    <location>
        <begin position="594"/>
        <end position="725"/>
    </location>
</feature>
<dbReference type="InterPro" id="IPR000718">
    <property type="entry name" value="Peptidase_M13"/>
</dbReference>
<protein>
    <recommendedName>
        <fullName evidence="3">Peptidase M13 N-terminal domain-containing protein</fullName>
    </recommendedName>
</protein>
<proteinExistence type="inferred from homology"/>
<dbReference type="Gene3D" id="1.10.1380.10">
    <property type="entry name" value="Neutral endopeptidase , domain2"/>
    <property type="match status" value="3"/>
</dbReference>
<reference evidence="4 5" key="1">
    <citation type="journal article" date="2021" name="J. Hered.">
        <title>A chromosome-level genome assembly of the parasitoid wasp, Cotesia glomerata (Hymenoptera: Braconidae).</title>
        <authorList>
            <person name="Pinto B.J."/>
            <person name="Weis J.J."/>
            <person name="Gamble T."/>
            <person name="Ode P.J."/>
            <person name="Paul R."/>
            <person name="Zaspel J.M."/>
        </authorList>
    </citation>
    <scope>NUCLEOTIDE SEQUENCE [LARGE SCALE GENOMIC DNA]</scope>
    <source>
        <strain evidence="4">CgM1</strain>
    </source>
</reference>
<dbReference type="PANTHER" id="PTHR11733:SF133">
    <property type="entry name" value="PHOSPHATE-REGULATING NEUTRAL ENDOPEPTIDASE PHEX"/>
    <property type="match status" value="1"/>
</dbReference>
<dbReference type="GO" id="GO:0016485">
    <property type="term" value="P:protein processing"/>
    <property type="evidence" value="ECO:0007669"/>
    <property type="project" value="TreeGrafter"/>
</dbReference>
<gene>
    <name evidence="4" type="ORF">KQX54_019962</name>
</gene>
<feature type="domain" description="Peptidase M13 N-terminal" evidence="3">
    <location>
        <begin position="18"/>
        <end position="192"/>
    </location>
</feature>
<dbReference type="GO" id="GO:0004222">
    <property type="term" value="F:metalloendopeptidase activity"/>
    <property type="evidence" value="ECO:0007669"/>
    <property type="project" value="InterPro"/>
</dbReference>
<keyword evidence="5" id="KW-1185">Reference proteome</keyword>
<organism evidence="4 5">
    <name type="scientific">Cotesia glomerata</name>
    <name type="common">Lepidopteran parasitic wasp</name>
    <name type="synonym">Apanteles glomeratus</name>
    <dbReference type="NCBI Taxonomy" id="32391"/>
    <lineage>
        <taxon>Eukaryota</taxon>
        <taxon>Metazoa</taxon>
        <taxon>Ecdysozoa</taxon>
        <taxon>Arthropoda</taxon>
        <taxon>Hexapoda</taxon>
        <taxon>Insecta</taxon>
        <taxon>Pterygota</taxon>
        <taxon>Neoptera</taxon>
        <taxon>Endopterygota</taxon>
        <taxon>Hymenoptera</taxon>
        <taxon>Apocrita</taxon>
        <taxon>Ichneumonoidea</taxon>
        <taxon>Braconidae</taxon>
        <taxon>Microgastrinae</taxon>
        <taxon>Cotesia</taxon>
    </lineage>
</organism>
<dbReference type="PANTHER" id="PTHR11733">
    <property type="entry name" value="ZINC METALLOPROTEASE FAMILY M13 NEPRILYSIN-RELATED"/>
    <property type="match status" value="1"/>
</dbReference>
<evidence type="ECO:0000259" key="3">
    <source>
        <dbReference type="Pfam" id="PF05649"/>
    </source>
</evidence>
<dbReference type="Pfam" id="PF05649">
    <property type="entry name" value="Peptidase_M13_N"/>
    <property type="match status" value="3"/>
</dbReference>
<evidence type="ECO:0000256" key="1">
    <source>
        <dbReference type="ARBA" id="ARBA00004401"/>
    </source>
</evidence>
<dbReference type="SUPFAM" id="SSF55486">
    <property type="entry name" value="Metalloproteases ('zincins'), catalytic domain"/>
    <property type="match status" value="3"/>
</dbReference>